<evidence type="ECO:0000313" key="2">
    <source>
        <dbReference type="EMBL" id="GJT46420.1"/>
    </source>
</evidence>
<dbReference type="EMBL" id="BQNB010015984">
    <property type="protein sequence ID" value="GJT46420.1"/>
    <property type="molecule type" value="Genomic_DNA"/>
</dbReference>
<evidence type="ECO:0000256" key="1">
    <source>
        <dbReference type="SAM" id="MobiDB-lite"/>
    </source>
</evidence>
<organism evidence="2 3">
    <name type="scientific">Tanacetum coccineum</name>
    <dbReference type="NCBI Taxonomy" id="301880"/>
    <lineage>
        <taxon>Eukaryota</taxon>
        <taxon>Viridiplantae</taxon>
        <taxon>Streptophyta</taxon>
        <taxon>Embryophyta</taxon>
        <taxon>Tracheophyta</taxon>
        <taxon>Spermatophyta</taxon>
        <taxon>Magnoliopsida</taxon>
        <taxon>eudicotyledons</taxon>
        <taxon>Gunneridae</taxon>
        <taxon>Pentapetalae</taxon>
        <taxon>asterids</taxon>
        <taxon>campanulids</taxon>
        <taxon>Asterales</taxon>
        <taxon>Asteraceae</taxon>
        <taxon>Asteroideae</taxon>
        <taxon>Anthemideae</taxon>
        <taxon>Anthemidinae</taxon>
        <taxon>Tanacetum</taxon>
    </lineage>
</organism>
<feature type="region of interest" description="Disordered" evidence="1">
    <location>
        <begin position="205"/>
        <end position="224"/>
    </location>
</feature>
<evidence type="ECO:0000313" key="3">
    <source>
        <dbReference type="Proteomes" id="UP001151760"/>
    </source>
</evidence>
<reference evidence="2" key="1">
    <citation type="journal article" date="2022" name="Int. J. Mol. Sci.">
        <title>Draft Genome of Tanacetum Coccineum: Genomic Comparison of Closely Related Tanacetum-Family Plants.</title>
        <authorList>
            <person name="Yamashiro T."/>
            <person name="Shiraishi A."/>
            <person name="Nakayama K."/>
            <person name="Satake H."/>
        </authorList>
    </citation>
    <scope>NUCLEOTIDE SEQUENCE</scope>
</reference>
<protein>
    <recommendedName>
        <fullName evidence="4">Retrovirus-related Pol polyprotein from transposon TNT 1-94</fullName>
    </recommendedName>
</protein>
<sequence>MAAVNDVPQLVDKKGGSYAAIAPKLEPGKFNKWKKRMLCYLAGMEPYYLKCIKDGPFQPKTAEGDAKPESQWTPDERRVVVQDQRLKSIIMSCLPDDIMESVISCVSAKETWTDLVHSFEGPSDTKENRIMDLKLEYQTFKARHSSIKLLAQSSVNPSAKKAPMIPKPSKECKYYGFNDHHSDNCEYYPECEVCGSVAHEPADYPKKHPNNKKPIIDNKRSTKPTKKWVHKKTNLCELYVHDYLKRSVWYLDSACSRHMIGVKQHLHRYSKESGPKVVFRDDSSGDIE</sequence>
<keyword evidence="3" id="KW-1185">Reference proteome</keyword>
<evidence type="ECO:0008006" key="4">
    <source>
        <dbReference type="Google" id="ProtNLM"/>
    </source>
</evidence>
<gene>
    <name evidence="2" type="ORF">Tco_0955135</name>
</gene>
<name>A0ABQ5E6D2_9ASTR</name>
<accession>A0ABQ5E6D2</accession>
<reference evidence="2" key="2">
    <citation type="submission" date="2022-01" db="EMBL/GenBank/DDBJ databases">
        <authorList>
            <person name="Yamashiro T."/>
            <person name="Shiraishi A."/>
            <person name="Satake H."/>
            <person name="Nakayama K."/>
        </authorList>
    </citation>
    <scope>NUCLEOTIDE SEQUENCE</scope>
</reference>
<dbReference type="Proteomes" id="UP001151760">
    <property type="component" value="Unassembled WGS sequence"/>
</dbReference>
<comment type="caution">
    <text evidence="2">The sequence shown here is derived from an EMBL/GenBank/DDBJ whole genome shotgun (WGS) entry which is preliminary data.</text>
</comment>
<proteinExistence type="predicted"/>